<reference evidence="1" key="1">
    <citation type="journal article" date="2014" name="Front. Microbiol.">
        <title>High frequency of phylogenetically diverse reductive dehalogenase-homologous genes in deep subseafloor sedimentary metagenomes.</title>
        <authorList>
            <person name="Kawai M."/>
            <person name="Futagami T."/>
            <person name="Toyoda A."/>
            <person name="Takaki Y."/>
            <person name="Nishi S."/>
            <person name="Hori S."/>
            <person name="Arai W."/>
            <person name="Tsubouchi T."/>
            <person name="Morono Y."/>
            <person name="Uchiyama I."/>
            <person name="Ito T."/>
            <person name="Fujiyama A."/>
            <person name="Inagaki F."/>
            <person name="Takami H."/>
        </authorList>
    </citation>
    <scope>NUCLEOTIDE SEQUENCE</scope>
    <source>
        <strain evidence="1">Expedition CK06-06</strain>
    </source>
</reference>
<organism evidence="1">
    <name type="scientific">marine sediment metagenome</name>
    <dbReference type="NCBI Taxonomy" id="412755"/>
    <lineage>
        <taxon>unclassified sequences</taxon>
        <taxon>metagenomes</taxon>
        <taxon>ecological metagenomes</taxon>
    </lineage>
</organism>
<comment type="caution">
    <text evidence="1">The sequence shown here is derived from an EMBL/GenBank/DDBJ whole genome shotgun (WGS) entry which is preliminary data.</text>
</comment>
<accession>X1UVM7</accession>
<name>X1UVM7_9ZZZZ</name>
<gene>
    <name evidence="1" type="ORF">S12H4_55483</name>
</gene>
<proteinExistence type="predicted"/>
<dbReference type="EMBL" id="BARW01035598">
    <property type="protein sequence ID" value="GAJ21538.1"/>
    <property type="molecule type" value="Genomic_DNA"/>
</dbReference>
<protein>
    <submittedName>
        <fullName evidence="1">Uncharacterized protein</fullName>
    </submittedName>
</protein>
<feature type="non-terminal residue" evidence="1">
    <location>
        <position position="1"/>
    </location>
</feature>
<evidence type="ECO:0000313" key="1">
    <source>
        <dbReference type="EMBL" id="GAJ21538.1"/>
    </source>
</evidence>
<sequence length="50" mass="5703">DRILALAWERNVCIATPQMGEAFSLAQPQRGRAWWLDVEPSAYQDQPDMA</sequence>
<dbReference type="AlphaFoldDB" id="X1UVM7"/>